<dbReference type="EMBL" id="FN430109">
    <property type="protein sequence ID" value="CAZ82178.1"/>
    <property type="molecule type" value="Genomic_DNA"/>
</dbReference>
<dbReference type="KEGG" id="tml:GSTUM_00005831001"/>
<keyword evidence="2" id="KW-1185">Reference proteome</keyword>
<gene>
    <name evidence="1" type="ORF">GSTUM_00005831001</name>
</gene>
<dbReference type="Proteomes" id="UP000006911">
    <property type="component" value="Unassembled WGS sequence"/>
</dbReference>
<evidence type="ECO:0000313" key="1">
    <source>
        <dbReference type="EMBL" id="CAZ82178.1"/>
    </source>
</evidence>
<proteinExistence type="predicted"/>
<dbReference type="AlphaFoldDB" id="D5GCD5"/>
<dbReference type="HOGENOM" id="CLU_2122861_0_0_1"/>
<protein>
    <submittedName>
        <fullName evidence="1">(Perigord truffle) hypothetical protein</fullName>
    </submittedName>
</protein>
<reference evidence="1 2" key="1">
    <citation type="journal article" date="2010" name="Nature">
        <title>Perigord black truffle genome uncovers evolutionary origins and mechanisms of symbiosis.</title>
        <authorList>
            <person name="Martin F."/>
            <person name="Kohler A."/>
            <person name="Murat C."/>
            <person name="Balestrini R."/>
            <person name="Coutinho P.M."/>
            <person name="Jaillon O."/>
            <person name="Montanini B."/>
            <person name="Morin E."/>
            <person name="Noel B."/>
            <person name="Percudani R."/>
            <person name="Porcel B."/>
            <person name="Rubini A."/>
            <person name="Amicucci A."/>
            <person name="Amselem J."/>
            <person name="Anthouard V."/>
            <person name="Arcioni S."/>
            <person name="Artiguenave F."/>
            <person name="Aury J.M."/>
            <person name="Ballario P."/>
            <person name="Bolchi A."/>
            <person name="Brenna A."/>
            <person name="Brun A."/>
            <person name="Buee M."/>
            <person name="Cantarel B."/>
            <person name="Chevalier G."/>
            <person name="Couloux A."/>
            <person name="Da Silva C."/>
            <person name="Denoeud F."/>
            <person name="Duplessis S."/>
            <person name="Ghignone S."/>
            <person name="Hilselberger B."/>
            <person name="Iotti M."/>
            <person name="Marcais B."/>
            <person name="Mello A."/>
            <person name="Miranda M."/>
            <person name="Pacioni G."/>
            <person name="Quesneville H."/>
            <person name="Riccioni C."/>
            <person name="Ruotolo R."/>
            <person name="Splivallo R."/>
            <person name="Stocchi V."/>
            <person name="Tisserant E."/>
            <person name="Viscomi A.R."/>
            <person name="Zambonelli A."/>
            <person name="Zampieri E."/>
            <person name="Henrissat B."/>
            <person name="Lebrun M.H."/>
            <person name="Paolocci F."/>
            <person name="Bonfante P."/>
            <person name="Ottonello S."/>
            <person name="Wincker P."/>
        </authorList>
    </citation>
    <scope>NUCLEOTIDE SEQUENCE [LARGE SCALE GENOMIC DNA]</scope>
    <source>
        <strain evidence="1 2">Mel28</strain>
    </source>
</reference>
<name>D5GCD5_TUBMM</name>
<evidence type="ECO:0000313" key="2">
    <source>
        <dbReference type="Proteomes" id="UP000006911"/>
    </source>
</evidence>
<dbReference type="InParanoid" id="D5GCD5"/>
<sequence>MYLSRPSRRSLLSLPLSTVLKGEAFQGSIGMSPFLLFACASLGYRKLWIVSSFLLRGELRCYKVLPLVCRFMRVIPLVDPVPTRLSSRTSASTMETQPGIVAHLLYYTCTLLVL</sequence>
<dbReference type="GeneID" id="9184855"/>
<dbReference type="RefSeq" id="XP_002837987.1">
    <property type="nucleotide sequence ID" value="XM_002837941.1"/>
</dbReference>
<organism evidence="1 2">
    <name type="scientific">Tuber melanosporum (strain Mel28)</name>
    <name type="common">Perigord black truffle</name>
    <dbReference type="NCBI Taxonomy" id="656061"/>
    <lineage>
        <taxon>Eukaryota</taxon>
        <taxon>Fungi</taxon>
        <taxon>Dikarya</taxon>
        <taxon>Ascomycota</taxon>
        <taxon>Pezizomycotina</taxon>
        <taxon>Pezizomycetes</taxon>
        <taxon>Pezizales</taxon>
        <taxon>Tuberaceae</taxon>
        <taxon>Tuber</taxon>
    </lineage>
</organism>
<accession>D5GCD5</accession>